<keyword evidence="3" id="KW-0813">Transport</keyword>
<comment type="similarity">
    <text evidence="2">Belongs to the ABC transporter superfamily.</text>
</comment>
<dbReference type="InterPro" id="IPR017871">
    <property type="entry name" value="ABC_transporter-like_CS"/>
</dbReference>
<evidence type="ECO:0000256" key="2">
    <source>
        <dbReference type="ARBA" id="ARBA00005417"/>
    </source>
</evidence>
<reference evidence="8" key="1">
    <citation type="journal article" date="2014" name="Int. J. Syst. Evol. Microbiol.">
        <title>Complete genome sequence of Corynebacterium casei LMG S-19264T (=DSM 44701T), isolated from a smear-ripened cheese.</title>
        <authorList>
            <consortium name="US DOE Joint Genome Institute (JGI-PGF)"/>
            <person name="Walter F."/>
            <person name="Albersmeier A."/>
            <person name="Kalinowski J."/>
            <person name="Ruckert C."/>
        </authorList>
    </citation>
    <scope>NUCLEOTIDE SEQUENCE</scope>
    <source>
        <strain evidence="8">JCM 3090</strain>
    </source>
</reference>
<accession>A0A8J3F8J7</accession>
<dbReference type="Pfam" id="PF00005">
    <property type="entry name" value="ABC_tran"/>
    <property type="match status" value="1"/>
</dbReference>
<evidence type="ECO:0000313" key="9">
    <source>
        <dbReference type="Proteomes" id="UP000649739"/>
    </source>
</evidence>
<evidence type="ECO:0000256" key="6">
    <source>
        <dbReference type="ARBA" id="ARBA00023251"/>
    </source>
</evidence>
<evidence type="ECO:0000256" key="5">
    <source>
        <dbReference type="ARBA" id="ARBA00022840"/>
    </source>
</evidence>
<gene>
    <name evidence="8" type="ORF">GCM10010123_16520</name>
</gene>
<dbReference type="SUPFAM" id="SSF52540">
    <property type="entry name" value="P-loop containing nucleoside triphosphate hydrolases"/>
    <property type="match status" value="1"/>
</dbReference>
<dbReference type="GO" id="GO:0016887">
    <property type="term" value="F:ATP hydrolysis activity"/>
    <property type="evidence" value="ECO:0007669"/>
    <property type="project" value="InterPro"/>
</dbReference>
<keyword evidence="4" id="KW-0547">Nucleotide-binding</keyword>
<dbReference type="Proteomes" id="UP000649739">
    <property type="component" value="Unassembled WGS sequence"/>
</dbReference>
<dbReference type="PANTHER" id="PTHR42711">
    <property type="entry name" value="ABC TRANSPORTER ATP-BINDING PROTEIN"/>
    <property type="match status" value="1"/>
</dbReference>
<feature type="domain" description="ABC transporter" evidence="7">
    <location>
        <begin position="5"/>
        <end position="237"/>
    </location>
</feature>
<dbReference type="Gene3D" id="3.40.50.300">
    <property type="entry name" value="P-loop containing nucleotide triphosphate hydrolases"/>
    <property type="match status" value="1"/>
</dbReference>
<dbReference type="InterPro" id="IPR050763">
    <property type="entry name" value="ABC_transporter_ATP-binding"/>
</dbReference>
<dbReference type="EMBL" id="BMQB01000003">
    <property type="protein sequence ID" value="GGJ87624.1"/>
    <property type="molecule type" value="Genomic_DNA"/>
</dbReference>
<comment type="subcellular location">
    <subcellularLocation>
        <location evidence="1">Cell membrane</location>
        <topology evidence="1">Peripheral membrane protein</topology>
    </subcellularLocation>
</comment>
<keyword evidence="5 8" id="KW-0067">ATP-binding</keyword>
<protein>
    <submittedName>
        <fullName evidence="8">ABC transporter ATP-binding protein</fullName>
    </submittedName>
</protein>
<reference evidence="8" key="2">
    <citation type="submission" date="2020-09" db="EMBL/GenBank/DDBJ databases">
        <authorList>
            <person name="Sun Q."/>
            <person name="Ohkuma M."/>
        </authorList>
    </citation>
    <scope>NUCLEOTIDE SEQUENCE</scope>
    <source>
        <strain evidence="8">JCM 3090</strain>
    </source>
</reference>
<dbReference type="GO" id="GO:0046677">
    <property type="term" value="P:response to antibiotic"/>
    <property type="evidence" value="ECO:0007669"/>
    <property type="project" value="UniProtKB-KW"/>
</dbReference>
<dbReference type="AlphaFoldDB" id="A0A8J3F8J7"/>
<dbReference type="InterPro" id="IPR003439">
    <property type="entry name" value="ABC_transporter-like_ATP-bd"/>
</dbReference>
<dbReference type="SMART" id="SM00382">
    <property type="entry name" value="AAA"/>
    <property type="match status" value="1"/>
</dbReference>
<keyword evidence="6" id="KW-0046">Antibiotic resistance</keyword>
<comment type="caution">
    <text evidence="8">The sequence shown here is derived from an EMBL/GenBank/DDBJ whole genome shotgun (WGS) entry which is preliminary data.</text>
</comment>
<dbReference type="InterPro" id="IPR003593">
    <property type="entry name" value="AAA+_ATPase"/>
</dbReference>
<evidence type="ECO:0000256" key="1">
    <source>
        <dbReference type="ARBA" id="ARBA00004202"/>
    </source>
</evidence>
<keyword evidence="9" id="KW-1185">Reference proteome</keyword>
<dbReference type="InterPro" id="IPR027417">
    <property type="entry name" value="P-loop_NTPase"/>
</dbReference>
<dbReference type="RefSeq" id="WP_189169486.1">
    <property type="nucleotide sequence ID" value="NZ_BMQB01000003.1"/>
</dbReference>
<evidence type="ECO:0000256" key="4">
    <source>
        <dbReference type="ARBA" id="ARBA00022741"/>
    </source>
</evidence>
<dbReference type="PANTHER" id="PTHR42711:SF5">
    <property type="entry name" value="ABC TRANSPORTER ATP-BINDING PROTEIN NATA"/>
    <property type="match status" value="1"/>
</dbReference>
<evidence type="ECO:0000313" key="8">
    <source>
        <dbReference type="EMBL" id="GGJ87624.1"/>
    </source>
</evidence>
<evidence type="ECO:0000259" key="7">
    <source>
        <dbReference type="PROSITE" id="PS50893"/>
    </source>
</evidence>
<sequence length="319" mass="33734">MAPAVEVEDLVKRYPGADGNAVDGLSFAVAPGEIFGLLGPNGAGKSTTVGILTTLVRATEGRAAVDGIDVAAHPVAARARLAVVPQRSNLDRSLTPRQNLTFHAAYHGFGRAERNARAAALLDEFGLAKQADAKVDAYSGGMAQRLMIARSMMHEPRVLFLDEPSTGLDPQSRRFVWERVRGLRDRGVTVVLTTHDMDEAADLADRVGIVDHGRLLALDSPAALTRRLTGTSVLDLTVAGADGDALAHLERLPGIARGEHLGPPGDELHLRLWVDGDPAGQLGPVAAALDARGAALRHVQFGTASLEDVFIDLTGRGLR</sequence>
<name>A0A8J3F8J7_9ACTN</name>
<evidence type="ECO:0000256" key="3">
    <source>
        <dbReference type="ARBA" id="ARBA00022448"/>
    </source>
</evidence>
<organism evidence="8 9">
    <name type="scientific">Pilimelia anulata</name>
    <dbReference type="NCBI Taxonomy" id="53371"/>
    <lineage>
        <taxon>Bacteria</taxon>
        <taxon>Bacillati</taxon>
        <taxon>Actinomycetota</taxon>
        <taxon>Actinomycetes</taxon>
        <taxon>Micromonosporales</taxon>
        <taxon>Micromonosporaceae</taxon>
        <taxon>Pilimelia</taxon>
    </lineage>
</organism>
<dbReference type="PROSITE" id="PS50893">
    <property type="entry name" value="ABC_TRANSPORTER_2"/>
    <property type="match status" value="1"/>
</dbReference>
<dbReference type="GO" id="GO:0005886">
    <property type="term" value="C:plasma membrane"/>
    <property type="evidence" value="ECO:0007669"/>
    <property type="project" value="UniProtKB-SubCell"/>
</dbReference>
<dbReference type="GO" id="GO:0005524">
    <property type="term" value="F:ATP binding"/>
    <property type="evidence" value="ECO:0007669"/>
    <property type="project" value="UniProtKB-KW"/>
</dbReference>
<proteinExistence type="inferred from homology"/>
<dbReference type="PROSITE" id="PS00211">
    <property type="entry name" value="ABC_TRANSPORTER_1"/>
    <property type="match status" value="1"/>
</dbReference>